<protein>
    <submittedName>
        <fullName evidence="2">Mitosis inhibitor protein kinase mik1</fullName>
    </submittedName>
</protein>
<dbReference type="PANTHER" id="PTHR37535">
    <property type="entry name" value="FLUG DOMAIN PROTEIN"/>
    <property type="match status" value="1"/>
</dbReference>
<keyword evidence="3" id="KW-1185">Reference proteome</keyword>
<comment type="caution">
    <text evidence="2">The sequence shown here is derived from an EMBL/GenBank/DDBJ whole genome shotgun (WGS) entry which is preliminary data.</text>
</comment>
<evidence type="ECO:0000313" key="3">
    <source>
        <dbReference type="Proteomes" id="UP001174691"/>
    </source>
</evidence>
<dbReference type="EMBL" id="JANBVN010000084">
    <property type="protein sequence ID" value="KAJ9148805.1"/>
    <property type="molecule type" value="Genomic_DNA"/>
</dbReference>
<dbReference type="AlphaFoldDB" id="A0AA38S3X9"/>
<evidence type="ECO:0000313" key="2">
    <source>
        <dbReference type="EMBL" id="KAJ9148805.1"/>
    </source>
</evidence>
<accession>A0AA38S3X9</accession>
<dbReference type="PANTHER" id="PTHR37535:SF3">
    <property type="entry name" value="FLUG DOMAIN-CONTAINING PROTEIN"/>
    <property type="match status" value="1"/>
</dbReference>
<gene>
    <name evidence="2" type="ORF">NKR19_g5839</name>
</gene>
<evidence type="ECO:0000256" key="1">
    <source>
        <dbReference type="SAM" id="MobiDB-lite"/>
    </source>
</evidence>
<name>A0AA38S3X9_9PEZI</name>
<reference evidence="2" key="1">
    <citation type="submission" date="2022-07" db="EMBL/GenBank/DDBJ databases">
        <title>Fungi with potential for degradation of polypropylene.</title>
        <authorList>
            <person name="Gostincar C."/>
        </authorList>
    </citation>
    <scope>NUCLEOTIDE SEQUENCE</scope>
    <source>
        <strain evidence="2">EXF-13287</strain>
    </source>
</reference>
<feature type="region of interest" description="Disordered" evidence="1">
    <location>
        <begin position="465"/>
        <end position="491"/>
    </location>
</feature>
<sequence length="491" mass="56332">MAPRTRFYEDSSDDDDCLEKLEQFASAPTDDVREVSDRLKADRERAMQKWNYFFKEKKQIDPDSVWLGLCHDDDQATVNCKVFLQWYVKKSGRWEVCLGPAESEWKREVTSAITVTEVWKRLVVEAHSTVLYRKRKEDRVNRRQWVLSFVEKGTGPVAEISRWIAGPLSRELDLITEQIFEKQQTTPEDIALFLDTLWTRSADIHLTASTRIAFHTYMLVAGIGGFRNGSILNLPYKQVRFALVREPDRPSHSKLVAHILIVQNKRRKGIRRAQDHKIEFSVTFAPGRTFCLLSFLVARALADNAFHAEYQTFEELLDRPLLERGIDYLPLPLKSDVLDRRIIPLGQEKLNAIWNRTVLVAGLRQSMKPYSLRVGAAGRLNGVLEPTLRNYILSHSSGVFHHSYQPRKFGGDLSLIAFGKFGGSGSDSGDAKLFETVSRRYPDKPLSQVRSQKLYRPQQALRLPSSGNIYRRPSNDHFPVRNANGSRWGIT</sequence>
<organism evidence="2 3">
    <name type="scientific">Coniochaeta hoffmannii</name>
    <dbReference type="NCBI Taxonomy" id="91930"/>
    <lineage>
        <taxon>Eukaryota</taxon>
        <taxon>Fungi</taxon>
        <taxon>Dikarya</taxon>
        <taxon>Ascomycota</taxon>
        <taxon>Pezizomycotina</taxon>
        <taxon>Sordariomycetes</taxon>
        <taxon>Sordariomycetidae</taxon>
        <taxon>Coniochaetales</taxon>
        <taxon>Coniochaetaceae</taxon>
        <taxon>Coniochaeta</taxon>
    </lineage>
</organism>
<dbReference type="InterPro" id="IPR021842">
    <property type="entry name" value="DUF3435"/>
</dbReference>
<proteinExistence type="predicted"/>
<dbReference type="Proteomes" id="UP001174691">
    <property type="component" value="Unassembled WGS sequence"/>
</dbReference>
<dbReference type="Pfam" id="PF11917">
    <property type="entry name" value="DUF3435"/>
    <property type="match status" value="1"/>
</dbReference>